<dbReference type="Gene3D" id="3.40.50.720">
    <property type="entry name" value="NAD(P)-binding Rossmann-like Domain"/>
    <property type="match status" value="1"/>
</dbReference>
<evidence type="ECO:0000313" key="4">
    <source>
        <dbReference type="EMBL" id="AUN99818.1"/>
    </source>
</evidence>
<dbReference type="RefSeq" id="WP_102245107.1">
    <property type="nucleotide sequence ID" value="NZ_CP025704.1"/>
</dbReference>
<dbReference type="Pfam" id="PF00106">
    <property type="entry name" value="adh_short"/>
    <property type="match status" value="1"/>
</dbReference>
<dbReference type="EMBL" id="CP025704">
    <property type="protein sequence ID" value="AUN99818.1"/>
    <property type="molecule type" value="Genomic_DNA"/>
</dbReference>
<dbReference type="PRINTS" id="PR00081">
    <property type="entry name" value="GDHRDH"/>
</dbReference>
<dbReference type="InterPro" id="IPR002347">
    <property type="entry name" value="SDR_fam"/>
</dbReference>
<proteinExistence type="inferred from homology"/>
<name>A0A2K9NWC3_BACTC</name>
<dbReference type="PRINTS" id="PR00080">
    <property type="entry name" value="SDRFAMILY"/>
</dbReference>
<dbReference type="PROSITE" id="PS00061">
    <property type="entry name" value="ADH_SHORT"/>
    <property type="match status" value="1"/>
</dbReference>
<reference evidence="4 5" key="1">
    <citation type="submission" date="2018-01" db="EMBL/GenBank/DDBJ databases">
        <title>Complete genome sequence of Bacteriovorax stolpii DSM12778.</title>
        <authorList>
            <person name="Tang B."/>
            <person name="Chang J."/>
        </authorList>
    </citation>
    <scope>NUCLEOTIDE SEQUENCE [LARGE SCALE GENOMIC DNA]</scope>
    <source>
        <strain evidence="4 5">DSM 12778</strain>
    </source>
</reference>
<organism evidence="4 5">
    <name type="scientific">Bacteriovorax stolpii</name>
    <name type="common">Bdellovibrio stolpii</name>
    <dbReference type="NCBI Taxonomy" id="960"/>
    <lineage>
        <taxon>Bacteria</taxon>
        <taxon>Pseudomonadati</taxon>
        <taxon>Bdellovibrionota</taxon>
        <taxon>Bacteriovoracia</taxon>
        <taxon>Bacteriovoracales</taxon>
        <taxon>Bacteriovoracaceae</taxon>
        <taxon>Bacteriovorax</taxon>
    </lineage>
</organism>
<dbReference type="KEGG" id="bsto:C0V70_17250"/>
<evidence type="ECO:0000256" key="2">
    <source>
        <dbReference type="ARBA" id="ARBA00023002"/>
    </source>
</evidence>
<evidence type="ECO:0000313" key="5">
    <source>
        <dbReference type="Proteomes" id="UP000235584"/>
    </source>
</evidence>
<dbReference type="PANTHER" id="PTHR44196:SF1">
    <property type="entry name" value="DEHYDROGENASE_REDUCTASE SDR FAMILY MEMBER 7B"/>
    <property type="match status" value="1"/>
</dbReference>
<protein>
    <submittedName>
        <fullName evidence="4">Uncharacterized protein</fullName>
    </submittedName>
</protein>
<dbReference type="InterPro" id="IPR036291">
    <property type="entry name" value="NAD(P)-bd_dom_sf"/>
</dbReference>
<keyword evidence="5" id="KW-1185">Reference proteome</keyword>
<evidence type="ECO:0000256" key="3">
    <source>
        <dbReference type="RuleBase" id="RU000363"/>
    </source>
</evidence>
<dbReference type="CDD" id="cd05233">
    <property type="entry name" value="SDR_c"/>
    <property type="match status" value="1"/>
</dbReference>
<dbReference type="OrthoDB" id="5786478at2"/>
<keyword evidence="2" id="KW-0560">Oxidoreductase</keyword>
<dbReference type="AlphaFoldDB" id="A0A2K9NWC3"/>
<accession>A0A2K9NWC3</accession>
<evidence type="ECO:0000256" key="1">
    <source>
        <dbReference type="ARBA" id="ARBA00006484"/>
    </source>
</evidence>
<comment type="similarity">
    <text evidence="1 3">Belongs to the short-chain dehydrogenases/reductases (SDR) family.</text>
</comment>
<dbReference type="GO" id="GO:0016020">
    <property type="term" value="C:membrane"/>
    <property type="evidence" value="ECO:0007669"/>
    <property type="project" value="TreeGrafter"/>
</dbReference>
<dbReference type="SUPFAM" id="SSF51735">
    <property type="entry name" value="NAD(P)-binding Rossmann-fold domains"/>
    <property type="match status" value="1"/>
</dbReference>
<dbReference type="GO" id="GO:0016491">
    <property type="term" value="F:oxidoreductase activity"/>
    <property type="evidence" value="ECO:0007669"/>
    <property type="project" value="UniProtKB-KW"/>
</dbReference>
<dbReference type="InterPro" id="IPR020904">
    <property type="entry name" value="Sc_DH/Rdtase_CS"/>
</dbReference>
<sequence>MEESQFALITGTSSGLGFEMAEFLLEEGYTVIGVSRRGTAIDNPNFIDIICDIKDEASVEEMYELIGNHTNELHMIVLNAGIFEMSPLVETSTKEFTDHLTTNVVGAFHILKHSSDFIVEDETHIVTVSSIASKKGLANISAYSASKFALNGMIESLREEWAHLGVRFSTLMPGAIATPIWEEGDMDLPRDQMMGVDDFMHVFQMVTRSPRHVQFPEIVFLHKKGIVK</sequence>
<dbReference type="PANTHER" id="PTHR44196">
    <property type="entry name" value="DEHYDROGENASE/REDUCTASE SDR FAMILY MEMBER 7B"/>
    <property type="match status" value="1"/>
</dbReference>
<dbReference type="Proteomes" id="UP000235584">
    <property type="component" value="Chromosome"/>
</dbReference>
<gene>
    <name evidence="4" type="ORF">C0V70_17250</name>
</gene>